<dbReference type="Gene3D" id="3.60.20.10">
    <property type="entry name" value="Glutamine Phosphoribosylpyrophosphate, subunit 1, domain 1"/>
    <property type="match status" value="1"/>
</dbReference>
<evidence type="ECO:0000256" key="3">
    <source>
        <dbReference type="ARBA" id="ARBA00004496"/>
    </source>
</evidence>
<evidence type="ECO:0000313" key="10">
    <source>
        <dbReference type="EMBL" id="CAE6422172.1"/>
    </source>
</evidence>
<feature type="domain" description="PXA" evidence="9">
    <location>
        <begin position="333"/>
        <end position="516"/>
    </location>
</feature>
<accession>A0A8H2XG91</accession>
<dbReference type="FunFam" id="3.60.20.10:FF:000028">
    <property type="entry name" value="Proteasome subunit alpha type"/>
    <property type="match status" value="1"/>
</dbReference>
<gene>
    <name evidence="10" type="ORF">RDB_LOCUS46777</name>
</gene>
<dbReference type="AlphaFoldDB" id="A0A8H2XG91"/>
<dbReference type="SMART" id="SM00948">
    <property type="entry name" value="Proteasome_A_N"/>
    <property type="match status" value="1"/>
</dbReference>
<dbReference type="InterPro" id="IPR001353">
    <property type="entry name" value="Proteasome_sua/b"/>
</dbReference>
<comment type="caution">
    <text evidence="10">The sequence shown here is derived from an EMBL/GenBank/DDBJ whole genome shotgun (WGS) entry which is preliminary data.</text>
</comment>
<comment type="function">
    <text evidence="1">The proteasome is a multicatalytic proteinase complex which is characterized by its ability to cleave peptides with Arg, Phe, Tyr, Leu, and Glu adjacent to the leaving group at neutral or slightly basic pH. The proteasome has an ATP-dependent proteolytic activity.</text>
</comment>
<proteinExistence type="inferred from homology"/>
<dbReference type="Pfam" id="PF00227">
    <property type="entry name" value="Proteasome"/>
    <property type="match status" value="1"/>
</dbReference>
<dbReference type="Pfam" id="PF02194">
    <property type="entry name" value="PXA"/>
    <property type="match status" value="1"/>
</dbReference>
<evidence type="ECO:0000256" key="4">
    <source>
        <dbReference type="ARBA" id="ARBA00022490"/>
    </source>
</evidence>
<evidence type="ECO:0000313" key="11">
    <source>
        <dbReference type="Proteomes" id="UP000663841"/>
    </source>
</evidence>
<evidence type="ECO:0000259" key="9">
    <source>
        <dbReference type="PROSITE" id="PS51207"/>
    </source>
</evidence>
<feature type="region of interest" description="Disordered" evidence="8">
    <location>
        <begin position="264"/>
        <end position="293"/>
    </location>
</feature>
<reference evidence="10" key="1">
    <citation type="submission" date="2021-01" db="EMBL/GenBank/DDBJ databases">
        <authorList>
            <person name="Kaushik A."/>
        </authorList>
    </citation>
    <scope>NUCLEOTIDE SEQUENCE</scope>
    <source>
        <strain evidence="10">AG3-T5</strain>
    </source>
</reference>
<dbReference type="InterPro" id="IPR029055">
    <property type="entry name" value="Ntn_hydrolases_N"/>
</dbReference>
<dbReference type="Pfam" id="PF10584">
    <property type="entry name" value="Proteasome_A_N"/>
    <property type="match status" value="1"/>
</dbReference>
<dbReference type="EMBL" id="CAJMWW010000076">
    <property type="protein sequence ID" value="CAE6422172.1"/>
    <property type="molecule type" value="Genomic_DNA"/>
</dbReference>
<dbReference type="PROSITE" id="PS51475">
    <property type="entry name" value="PROTEASOME_ALPHA_2"/>
    <property type="match status" value="1"/>
</dbReference>
<evidence type="ECO:0000256" key="2">
    <source>
        <dbReference type="ARBA" id="ARBA00004123"/>
    </source>
</evidence>
<evidence type="ECO:0000256" key="5">
    <source>
        <dbReference type="ARBA" id="ARBA00022942"/>
    </source>
</evidence>
<dbReference type="GO" id="GO:0019773">
    <property type="term" value="C:proteasome core complex, alpha-subunit complex"/>
    <property type="evidence" value="ECO:0007669"/>
    <property type="project" value="UniProtKB-UniRule"/>
</dbReference>
<dbReference type="InterPro" id="IPR000426">
    <property type="entry name" value="Proteasome_asu_N"/>
</dbReference>
<keyword evidence="6" id="KW-0539">Nucleus</keyword>
<dbReference type="PROSITE" id="PS51207">
    <property type="entry name" value="PXA"/>
    <property type="match status" value="1"/>
</dbReference>
<evidence type="ECO:0000256" key="8">
    <source>
        <dbReference type="SAM" id="MobiDB-lite"/>
    </source>
</evidence>
<dbReference type="GO" id="GO:0005737">
    <property type="term" value="C:cytoplasm"/>
    <property type="evidence" value="ECO:0007669"/>
    <property type="project" value="UniProtKB-SubCell"/>
</dbReference>
<keyword evidence="4" id="KW-0963">Cytoplasm</keyword>
<comment type="subcellular location">
    <subcellularLocation>
        <location evidence="3">Cytoplasm</location>
    </subcellularLocation>
    <subcellularLocation>
        <location evidence="2">Nucleus</location>
    </subcellularLocation>
</comment>
<dbReference type="InterPro" id="IPR023332">
    <property type="entry name" value="Proteasome_alpha-type"/>
</dbReference>
<organism evidence="10 11">
    <name type="scientific">Rhizoctonia solani</name>
    <dbReference type="NCBI Taxonomy" id="456999"/>
    <lineage>
        <taxon>Eukaryota</taxon>
        <taxon>Fungi</taxon>
        <taxon>Dikarya</taxon>
        <taxon>Basidiomycota</taxon>
        <taxon>Agaricomycotina</taxon>
        <taxon>Agaricomycetes</taxon>
        <taxon>Cantharellales</taxon>
        <taxon>Ceratobasidiaceae</taxon>
        <taxon>Rhizoctonia</taxon>
    </lineage>
</organism>
<dbReference type="GO" id="GO:0005634">
    <property type="term" value="C:nucleus"/>
    <property type="evidence" value="ECO:0007669"/>
    <property type="project" value="UniProtKB-SubCell"/>
</dbReference>
<evidence type="ECO:0000256" key="1">
    <source>
        <dbReference type="ARBA" id="ARBA00002000"/>
    </source>
</evidence>
<evidence type="ECO:0000256" key="7">
    <source>
        <dbReference type="PROSITE-ProRule" id="PRU00808"/>
    </source>
</evidence>
<dbReference type="PANTHER" id="PTHR11599">
    <property type="entry name" value="PROTEASOME SUBUNIT ALPHA/BETA"/>
    <property type="match status" value="1"/>
</dbReference>
<dbReference type="Proteomes" id="UP000663841">
    <property type="component" value="Unassembled WGS sequence"/>
</dbReference>
<comment type="similarity">
    <text evidence="7">Belongs to the peptidase T1A family.</text>
</comment>
<keyword evidence="5 7" id="KW-0647">Proteasome</keyword>
<dbReference type="SMART" id="SM00313">
    <property type="entry name" value="PXA"/>
    <property type="match status" value="1"/>
</dbReference>
<dbReference type="CDD" id="cd03750">
    <property type="entry name" value="proteasome_alpha_type_2"/>
    <property type="match status" value="1"/>
</dbReference>
<dbReference type="SUPFAM" id="SSF56235">
    <property type="entry name" value="N-terminal nucleophile aminohydrolases (Ntn hydrolases)"/>
    <property type="match status" value="1"/>
</dbReference>
<name>A0A8H2XG91_9AGAM</name>
<evidence type="ECO:0000256" key="6">
    <source>
        <dbReference type="ARBA" id="ARBA00023242"/>
    </source>
</evidence>
<protein>
    <recommendedName>
        <fullName evidence="9">PXA domain-containing protein</fullName>
    </recommendedName>
</protein>
<dbReference type="GO" id="GO:0006511">
    <property type="term" value="P:ubiquitin-dependent protein catabolic process"/>
    <property type="evidence" value="ECO:0007669"/>
    <property type="project" value="InterPro"/>
</dbReference>
<dbReference type="InterPro" id="IPR050115">
    <property type="entry name" value="Proteasome_alpha"/>
</dbReference>
<dbReference type="InterPro" id="IPR003114">
    <property type="entry name" value="Phox_assoc"/>
</dbReference>
<sequence>MSAAGGGGAYSFSLTTFSPSGKLVQIEHALAVVAQGTTSLGIKATNGIVIATEKKSSSILVDESAIDKVCVICPNIGIVYSGMGPDYRVLTAKARKSAQAYWKIYGEYPPTRVLVQSIATVMQEATQSGGVRPFGVSLLVAGWDSHRGPTLYQVDPSGSYWAWKASAIGKNMTNAKTFLEKRYNDDISLEDAIHTALLTLKEGFEGQMTEKTIEIGVVTVPTAEEIAEVPTGGARVKPVFPYMDGPLRSISWMSAKTGQQSVPEAVDSDLSKLAQKPPTVRSQSIRSGASEPPKSKIHVSLARRLLFPTLLPTSPLPPVLMLDLSEDDPALVELNKELYDFLALALRAFVQTWWGQITPRDRDLMPQITRVVTHVIQDIEQRASRVDLSDLVLRQIPTLVNLHVSDYRVAAIRMDTAFTNTSPSPTIQGLFHMLQPHVAIQTSQEPGAPVISQIYLRQLVENILRLSLPPEDWESETERCIVREIVACIVLGNMFKKFAQPWFLHQIVLGLLKPSPLTQSESKKSLARFHVPSVQVLVIFILSAMQTISSLALSIISTFQYLVALTHAANRAYERRKSPHRRNTSESVASMSSSIEGVADTALQVTLEPETSEDIFVPLLKLVGNLVQVDNRLPITAILLLFRLSSRLCQPWFEKLIPFILSRMISPASLTAAIQTGKRALFPNDGWPGPAPAEPTIEEQLLLREQLESRLGELCQPWLANVLLGSSRKIQALTIKQALDPFSESAEINSHLLVILLDLVVSELWPELSKPS</sequence>